<proteinExistence type="predicted"/>
<evidence type="ECO:0000313" key="1">
    <source>
        <dbReference type="EMBL" id="KAJ7989325.1"/>
    </source>
</evidence>
<keyword evidence="2" id="KW-1185">Reference proteome</keyword>
<protein>
    <submittedName>
        <fullName evidence="1">Uncharacterized protein</fullName>
    </submittedName>
</protein>
<name>A0ACC2FDH8_DALPE</name>
<accession>A0ACC2FDH8</accession>
<gene>
    <name evidence="1" type="ORF">DPEC_G00303370</name>
</gene>
<dbReference type="EMBL" id="CM055756">
    <property type="protein sequence ID" value="KAJ7989325.1"/>
    <property type="molecule type" value="Genomic_DNA"/>
</dbReference>
<comment type="caution">
    <text evidence="1">The sequence shown here is derived from an EMBL/GenBank/DDBJ whole genome shotgun (WGS) entry which is preliminary data.</text>
</comment>
<dbReference type="Proteomes" id="UP001157502">
    <property type="component" value="Chromosome 29"/>
</dbReference>
<evidence type="ECO:0000313" key="2">
    <source>
        <dbReference type="Proteomes" id="UP001157502"/>
    </source>
</evidence>
<reference evidence="1" key="1">
    <citation type="submission" date="2021-05" db="EMBL/GenBank/DDBJ databases">
        <authorList>
            <person name="Pan Q."/>
            <person name="Jouanno E."/>
            <person name="Zahm M."/>
            <person name="Klopp C."/>
            <person name="Cabau C."/>
            <person name="Louis A."/>
            <person name="Berthelot C."/>
            <person name="Parey E."/>
            <person name="Roest Crollius H."/>
            <person name="Montfort J."/>
            <person name="Robinson-Rechavi M."/>
            <person name="Bouchez O."/>
            <person name="Lampietro C."/>
            <person name="Lopez Roques C."/>
            <person name="Donnadieu C."/>
            <person name="Postlethwait J."/>
            <person name="Bobe J."/>
            <person name="Dillon D."/>
            <person name="Chandos A."/>
            <person name="von Hippel F."/>
            <person name="Guiguen Y."/>
        </authorList>
    </citation>
    <scope>NUCLEOTIDE SEQUENCE</scope>
    <source>
        <strain evidence="1">YG-Jan2019</strain>
    </source>
</reference>
<organism evidence="1 2">
    <name type="scientific">Dallia pectoralis</name>
    <name type="common">Alaska blackfish</name>
    <dbReference type="NCBI Taxonomy" id="75939"/>
    <lineage>
        <taxon>Eukaryota</taxon>
        <taxon>Metazoa</taxon>
        <taxon>Chordata</taxon>
        <taxon>Craniata</taxon>
        <taxon>Vertebrata</taxon>
        <taxon>Euteleostomi</taxon>
        <taxon>Actinopterygii</taxon>
        <taxon>Neopterygii</taxon>
        <taxon>Teleostei</taxon>
        <taxon>Protacanthopterygii</taxon>
        <taxon>Esociformes</taxon>
        <taxon>Umbridae</taxon>
        <taxon>Dallia</taxon>
    </lineage>
</organism>
<sequence>MTLQLTLVIPSTGCCCHDNYLHWDLRARLCSNGSSAGSCAAHVCRMQLLPHIRHIMLHRRVTGPRCSYHLSLTRHNLSHRPFVWVCGGPLHCDLHLVCLRRPPLARVWTLFRNVLPSDPEDSASTASRQPGAKRHS</sequence>